<reference evidence="8" key="2">
    <citation type="submission" date="2016-11" db="EMBL/GenBank/DDBJ databases">
        <title>Complete Genome Sequencing of Pandoraea pulmonicola DSM 16583.</title>
        <authorList>
            <person name="Chan K.-G."/>
        </authorList>
    </citation>
    <scope>NUCLEOTIDE SEQUENCE</scope>
    <source>
        <strain evidence="8">DSM 16583</strain>
    </source>
</reference>
<dbReference type="EC" id="3.1.4.4" evidence="3"/>
<dbReference type="Pfam" id="PF13091">
    <property type="entry name" value="PLDc_2"/>
    <property type="match status" value="1"/>
</dbReference>
<evidence type="ECO:0000256" key="5">
    <source>
        <dbReference type="ARBA" id="ARBA00022963"/>
    </source>
</evidence>
<dbReference type="GO" id="GO:0016042">
    <property type="term" value="P:lipid catabolic process"/>
    <property type="evidence" value="ECO:0007669"/>
    <property type="project" value="UniProtKB-KW"/>
</dbReference>
<name>A0AAJ5CYI5_PANPU</name>
<keyword evidence="6" id="KW-0443">Lipid metabolism</keyword>
<evidence type="ECO:0000313" key="9">
    <source>
        <dbReference type="EMBL" id="SUA88596.1"/>
    </source>
</evidence>
<evidence type="ECO:0000256" key="3">
    <source>
        <dbReference type="ARBA" id="ARBA00012027"/>
    </source>
</evidence>
<comment type="catalytic activity">
    <reaction evidence="1">
        <text>a 1,2-diacyl-sn-glycero-3-phosphocholine + H2O = a 1,2-diacyl-sn-glycero-3-phosphate + choline + H(+)</text>
        <dbReference type="Rhea" id="RHEA:14445"/>
        <dbReference type="ChEBI" id="CHEBI:15354"/>
        <dbReference type="ChEBI" id="CHEBI:15377"/>
        <dbReference type="ChEBI" id="CHEBI:15378"/>
        <dbReference type="ChEBI" id="CHEBI:57643"/>
        <dbReference type="ChEBI" id="CHEBI:58608"/>
        <dbReference type="EC" id="3.1.4.4"/>
    </reaction>
</comment>
<reference evidence="9 11" key="3">
    <citation type="submission" date="2018-06" db="EMBL/GenBank/DDBJ databases">
        <authorList>
            <consortium name="Pathogen Informatics"/>
            <person name="Doyle S."/>
        </authorList>
    </citation>
    <scope>NUCLEOTIDE SEQUENCE [LARGE SCALE GENOMIC DNA]</scope>
    <source>
        <strain evidence="9 11">NCTC13159</strain>
    </source>
</reference>
<evidence type="ECO:0000256" key="6">
    <source>
        <dbReference type="ARBA" id="ARBA00023098"/>
    </source>
</evidence>
<dbReference type="SUPFAM" id="SSF56024">
    <property type="entry name" value="Phospholipase D/nuclease"/>
    <property type="match status" value="2"/>
</dbReference>
<evidence type="ECO:0000259" key="7">
    <source>
        <dbReference type="Pfam" id="PF13091"/>
    </source>
</evidence>
<dbReference type="RefSeq" id="WP_039411081.1">
    <property type="nucleotide sequence ID" value="NZ_CP010310.2"/>
</dbReference>
<dbReference type="InterPro" id="IPR051406">
    <property type="entry name" value="PLD_domain"/>
</dbReference>
<dbReference type="AlphaFoldDB" id="A0AAJ5CYI5"/>
<evidence type="ECO:0000256" key="4">
    <source>
        <dbReference type="ARBA" id="ARBA00022801"/>
    </source>
</evidence>
<comment type="similarity">
    <text evidence="2">Belongs to the phospholipase D family.</text>
</comment>
<feature type="domain" description="Phospholipase D-like" evidence="7">
    <location>
        <begin position="218"/>
        <end position="351"/>
    </location>
</feature>
<dbReference type="Proteomes" id="UP000035086">
    <property type="component" value="Chromosome"/>
</dbReference>
<dbReference type="PANTHER" id="PTHR43856">
    <property type="entry name" value="CARDIOLIPIN HYDROLASE"/>
    <property type="match status" value="1"/>
</dbReference>
<dbReference type="Gene3D" id="3.30.870.10">
    <property type="entry name" value="Endonuclease Chain A"/>
    <property type="match status" value="2"/>
</dbReference>
<protein>
    <recommendedName>
        <fullName evidence="3">phospholipase D</fullName>
        <ecNumber evidence="3">3.1.4.4</ecNumber>
    </recommendedName>
</protein>
<reference evidence="10" key="1">
    <citation type="submission" date="2014-12" db="EMBL/GenBank/DDBJ databases">
        <title>Complete Genome Sequencing of Pandoraea pulmonicola DSM 16583.</title>
        <authorList>
            <person name="Chan K.-G."/>
        </authorList>
    </citation>
    <scope>NUCLEOTIDE SEQUENCE [LARGE SCALE GENOMIC DNA]</scope>
    <source>
        <strain evidence="10">DSM 16583</strain>
    </source>
</reference>
<dbReference type="GO" id="GO:0016891">
    <property type="term" value="F:RNA endonuclease activity producing 5'-phosphomonoesters, hydrolytic mechanism"/>
    <property type="evidence" value="ECO:0007669"/>
    <property type="project" value="TreeGrafter"/>
</dbReference>
<evidence type="ECO:0000313" key="11">
    <source>
        <dbReference type="Proteomes" id="UP000254589"/>
    </source>
</evidence>
<keyword evidence="5" id="KW-0442">Lipid degradation</keyword>
<sequence>MTKMREVNGSLIVSAHRGDAKTLLAFDITAPTDRERLAGFTIQVKPQGRPAYYLWNKLQFEHPDRHAQVASEPAYSTVNAPLHRFRWVHVPGSDHQGLKPPFGVYAYTVTPRYFDEYQRLMPLDPARSATVSIELRPFEDGPVRLGFTRGYAQSQAYVNHFGPDLVLRPDTDALVFDTRQVAGKNAQGNDFTYLDVYAWAGASARERIVEVLNLVHESPEKQLDVFAYDLNEPDVVTALLLLGHEQRVRVILDNASLHKSTADKRSAEDEFEERFSAAAGDEAILRGKFGRYAHDKVFVVYADKARQQPELVLTGSTNLSLTGLYVNANHVLVFDDRAIAGVYADVFQEAWTTKVHRATFAESSLATTTHNFAPLNTGPIEIDFSPHLPADKDKVLGRIVERIAHEREVVGNGSVLFAVMTMDGAARKEQPPKPNMVYDSLKSLHESETIFSYGISDSPGQVWLYGPDARGGILVSGKPGQPLLPSPFEQVPGIGGGHEIHHKFVVCGFGREDAVVFCGSSNLAEGGELDNGDNLLCIHDPAIATAFAIETLLLVDHYNFLNRLSTKSTDSHTPRGAADNRTAAKAAAWFLGTTDKWAAPYFVDGSTRERDRQLFTG</sequence>
<evidence type="ECO:0000313" key="10">
    <source>
        <dbReference type="Proteomes" id="UP000035086"/>
    </source>
</evidence>
<gene>
    <name evidence="9" type="ORF">NCTC13159_00045</name>
    <name evidence="8" type="ORF">RO07_20760</name>
</gene>
<dbReference type="Proteomes" id="UP000254589">
    <property type="component" value="Unassembled WGS sequence"/>
</dbReference>
<evidence type="ECO:0000256" key="1">
    <source>
        <dbReference type="ARBA" id="ARBA00000798"/>
    </source>
</evidence>
<evidence type="ECO:0000313" key="8">
    <source>
        <dbReference type="EMBL" id="AJC22313.1"/>
    </source>
</evidence>
<accession>A0AAJ5CYI5</accession>
<dbReference type="InterPro" id="IPR025202">
    <property type="entry name" value="PLD-like_dom"/>
</dbReference>
<dbReference type="EMBL" id="CP010310">
    <property type="protein sequence ID" value="AJC22313.1"/>
    <property type="molecule type" value="Genomic_DNA"/>
</dbReference>
<keyword evidence="4" id="KW-0378">Hydrolase</keyword>
<evidence type="ECO:0000256" key="2">
    <source>
        <dbReference type="ARBA" id="ARBA00008664"/>
    </source>
</evidence>
<keyword evidence="10" id="KW-1185">Reference proteome</keyword>
<dbReference type="KEGG" id="ppul:RO07_20760"/>
<dbReference type="EMBL" id="UGSJ01000001">
    <property type="protein sequence ID" value="SUA88596.1"/>
    <property type="molecule type" value="Genomic_DNA"/>
</dbReference>
<proteinExistence type="inferred from homology"/>
<organism evidence="9 11">
    <name type="scientific">Pandoraea pulmonicola</name>
    <dbReference type="NCBI Taxonomy" id="93221"/>
    <lineage>
        <taxon>Bacteria</taxon>
        <taxon>Pseudomonadati</taxon>
        <taxon>Pseudomonadota</taxon>
        <taxon>Betaproteobacteria</taxon>
        <taxon>Burkholderiales</taxon>
        <taxon>Burkholderiaceae</taxon>
        <taxon>Pandoraea</taxon>
    </lineage>
</organism>
<dbReference type="PANTHER" id="PTHR43856:SF1">
    <property type="entry name" value="MITOCHONDRIAL CARDIOLIPIN HYDROLASE"/>
    <property type="match status" value="1"/>
</dbReference>
<dbReference type="GO" id="GO:0004630">
    <property type="term" value="F:phospholipase D activity"/>
    <property type="evidence" value="ECO:0007669"/>
    <property type="project" value="UniProtKB-EC"/>
</dbReference>